<reference evidence="2 3" key="1">
    <citation type="submission" date="2023-07" db="EMBL/GenBank/DDBJ databases">
        <title>Sequencing the genomes of 1000 actinobacteria strains.</title>
        <authorList>
            <person name="Klenk H.-P."/>
        </authorList>
    </citation>
    <scope>NUCLEOTIDE SEQUENCE [LARGE SCALE GENOMIC DNA]</scope>
    <source>
        <strain evidence="2 3">DSM 22966</strain>
    </source>
</reference>
<dbReference type="InterPro" id="IPR036291">
    <property type="entry name" value="NAD(P)-bd_dom_sf"/>
</dbReference>
<evidence type="ECO:0000313" key="3">
    <source>
        <dbReference type="Proteomes" id="UP001183794"/>
    </source>
</evidence>
<dbReference type="InterPro" id="IPR050259">
    <property type="entry name" value="SDR"/>
</dbReference>
<dbReference type="PROSITE" id="PS00061">
    <property type="entry name" value="ADH_SHORT"/>
    <property type="match status" value="1"/>
</dbReference>
<evidence type="ECO:0000313" key="2">
    <source>
        <dbReference type="EMBL" id="MDR7348434.1"/>
    </source>
</evidence>
<dbReference type="RefSeq" id="WP_310175624.1">
    <property type="nucleotide sequence ID" value="NZ_BAABHE010000002.1"/>
</dbReference>
<organism evidence="2 3">
    <name type="scientific">Enteractinococcus fodinae</name>
    <dbReference type="NCBI Taxonomy" id="684663"/>
    <lineage>
        <taxon>Bacteria</taxon>
        <taxon>Bacillati</taxon>
        <taxon>Actinomycetota</taxon>
        <taxon>Actinomycetes</taxon>
        <taxon>Micrococcales</taxon>
        <taxon>Micrococcaceae</taxon>
    </lineage>
</organism>
<accession>A0ABU2B499</accession>
<protein>
    <submittedName>
        <fullName evidence="2">NAD(P)-dependent dehydrogenase (Short-subunit alcohol dehydrogenase family)</fullName>
    </submittedName>
</protein>
<dbReference type="SUPFAM" id="SSF51735">
    <property type="entry name" value="NAD(P)-binding Rossmann-fold domains"/>
    <property type="match status" value="1"/>
</dbReference>
<dbReference type="CDD" id="cd05233">
    <property type="entry name" value="SDR_c"/>
    <property type="match status" value="1"/>
</dbReference>
<dbReference type="Gene3D" id="3.40.50.720">
    <property type="entry name" value="NAD(P)-binding Rossmann-like Domain"/>
    <property type="match status" value="1"/>
</dbReference>
<keyword evidence="3" id="KW-1185">Reference proteome</keyword>
<dbReference type="PANTHER" id="PTHR42879:SF2">
    <property type="entry name" value="3-OXOACYL-[ACYL-CARRIER-PROTEIN] REDUCTASE FABG"/>
    <property type="match status" value="1"/>
</dbReference>
<dbReference type="EMBL" id="JAVDYJ010000001">
    <property type="protein sequence ID" value="MDR7348434.1"/>
    <property type="molecule type" value="Genomic_DNA"/>
</dbReference>
<name>A0ABU2B499_9MICC</name>
<dbReference type="InterPro" id="IPR020904">
    <property type="entry name" value="Sc_DH/Rdtase_CS"/>
</dbReference>
<comment type="caution">
    <text evidence="2">The sequence shown here is derived from an EMBL/GenBank/DDBJ whole genome shotgun (WGS) entry which is preliminary data.</text>
</comment>
<dbReference type="PANTHER" id="PTHR42879">
    <property type="entry name" value="3-OXOACYL-(ACYL-CARRIER-PROTEIN) REDUCTASE"/>
    <property type="match status" value="1"/>
</dbReference>
<evidence type="ECO:0000256" key="1">
    <source>
        <dbReference type="ARBA" id="ARBA00006484"/>
    </source>
</evidence>
<proteinExistence type="inferred from homology"/>
<sequence length="232" mass="24328">MAERVIVTGGNGGIGSEIINRLEADGYEPISIDLQGPGINADLSDVEEVQDAVAEALKDGPIERIVNNVGGTNGATLEQVDEAGMDELWAINVKAAVFATQALLPSMKARGMGRIVNISSVAAYGKLEKTSYSSTKAAVLGLTKTWALELGQHDITVNAIAPGAIETKMFAVGNPLSDPNVQAALNSLPIQRMGQPKDIANTVAYLLDERTSYVTGQIHNVCGGFTVGRVAH</sequence>
<dbReference type="Proteomes" id="UP001183794">
    <property type="component" value="Unassembled WGS sequence"/>
</dbReference>
<dbReference type="InterPro" id="IPR002347">
    <property type="entry name" value="SDR_fam"/>
</dbReference>
<dbReference type="Pfam" id="PF13561">
    <property type="entry name" value="adh_short_C2"/>
    <property type="match status" value="1"/>
</dbReference>
<comment type="similarity">
    <text evidence="1">Belongs to the short-chain dehydrogenases/reductases (SDR) family.</text>
</comment>
<dbReference type="PRINTS" id="PR00081">
    <property type="entry name" value="GDHRDH"/>
</dbReference>
<dbReference type="PRINTS" id="PR00080">
    <property type="entry name" value="SDRFAMILY"/>
</dbReference>
<gene>
    <name evidence="2" type="ORF">J2S62_002691</name>
</gene>